<dbReference type="EMBL" id="BK015797">
    <property type="protein sequence ID" value="DAE25416.1"/>
    <property type="molecule type" value="Genomic_DNA"/>
</dbReference>
<accession>A0A8S5R236</accession>
<evidence type="ECO:0000313" key="1">
    <source>
        <dbReference type="EMBL" id="DAE25416.1"/>
    </source>
</evidence>
<name>A0A8S5R236_9CAUD</name>
<reference evidence="1" key="1">
    <citation type="journal article" date="2021" name="Proc. Natl. Acad. Sci. U.S.A.">
        <title>A Catalog of Tens of Thousands of Viruses from Human Metagenomes Reveals Hidden Associations with Chronic Diseases.</title>
        <authorList>
            <person name="Tisza M.J."/>
            <person name="Buck C.B."/>
        </authorList>
    </citation>
    <scope>NUCLEOTIDE SEQUENCE</scope>
    <source>
        <strain evidence="1">Ct6d71</strain>
    </source>
</reference>
<proteinExistence type="predicted"/>
<organism evidence="1">
    <name type="scientific">Siphoviridae sp. ct6d71</name>
    <dbReference type="NCBI Taxonomy" id="2826298"/>
    <lineage>
        <taxon>Viruses</taxon>
        <taxon>Duplodnaviria</taxon>
        <taxon>Heunggongvirae</taxon>
        <taxon>Uroviricota</taxon>
        <taxon>Caudoviricetes</taxon>
    </lineage>
</organism>
<protein>
    <submittedName>
        <fullName evidence="1">Uncharacterized protein</fullName>
    </submittedName>
</protein>
<sequence length="406" mass="46097">MALYTPVIVKLNSIVVSGLYVQPTTFPFYMEFVVSGGNKPTNYEVKITSLTSASSSYTYSGTYNQSPQVVSFDAKDKIPVRSDIWSCQVRTSNGSETSEWSIAKTFYTGREPYFRPSFVASDLADFNGPTQTVRLVYDTGQTEIQQTGETQILDSYILNLYDVKANKIVDTSGIQYTYLVNMEPNEEVSYEYTFFGLEQGRTYSVEAIGNTSFNLTFSQRSQKNITISYPIEDDSLLFLENNCEQGFIHVESPLKNIQPSISTFPDAGFTSDNGYYPGYNSETNRYGFTTWSGFNSKDDFTLQVDGRDFKQVGKNYDNIKLQGKYDAETEAYPELTLNYKEDINEGIAWIECRLDIFHVTYGETSKKHSYIAYSNSISRPLSFEDLNIWVRYVNGLLDIVLTKKEG</sequence>